<organism evidence="2 3">
    <name type="scientific">Tanacetum coccineum</name>
    <dbReference type="NCBI Taxonomy" id="301880"/>
    <lineage>
        <taxon>Eukaryota</taxon>
        <taxon>Viridiplantae</taxon>
        <taxon>Streptophyta</taxon>
        <taxon>Embryophyta</taxon>
        <taxon>Tracheophyta</taxon>
        <taxon>Spermatophyta</taxon>
        <taxon>Magnoliopsida</taxon>
        <taxon>eudicotyledons</taxon>
        <taxon>Gunneridae</taxon>
        <taxon>Pentapetalae</taxon>
        <taxon>asterids</taxon>
        <taxon>campanulids</taxon>
        <taxon>Asterales</taxon>
        <taxon>Asteraceae</taxon>
        <taxon>Asteroideae</taxon>
        <taxon>Anthemideae</taxon>
        <taxon>Anthemidinae</taxon>
        <taxon>Tanacetum</taxon>
    </lineage>
</organism>
<dbReference type="InterPro" id="IPR026960">
    <property type="entry name" value="RVT-Znf"/>
</dbReference>
<proteinExistence type="predicted"/>
<evidence type="ECO:0000313" key="3">
    <source>
        <dbReference type="Proteomes" id="UP001151760"/>
    </source>
</evidence>
<dbReference type="EMBL" id="BQNB010010227">
    <property type="protein sequence ID" value="GJS74378.1"/>
    <property type="molecule type" value="Genomic_DNA"/>
</dbReference>
<keyword evidence="3" id="KW-1185">Reference proteome</keyword>
<sequence>MIKTVWFNIGGLMDIGGGIGVEMLEGEVSINSWQMLTQAVSHVALREGQDRLWWDIDIQGMFSVGITRKFIDNQTLLGSNVATRWCSLLPRKVNIFMWRARLNKLPTRYNLSRKGIEIASIMCPVCGVSMESLSHVLFTCTLAKEVWNRMYNWCQVDVRDINDLCEWFDWCDRNYNVRDRKVKNRGHRDLKLDNLLIGPDGHIKVDWVMGTGLAENCNNQIEDAENATSDNKRLRWSTAVEVKRTPREIKALINNMQKAE</sequence>
<reference evidence="2" key="1">
    <citation type="journal article" date="2022" name="Int. J. Mol. Sci.">
        <title>Draft Genome of Tanacetum Coccineum: Genomic Comparison of Closely Related Tanacetum-Family Plants.</title>
        <authorList>
            <person name="Yamashiro T."/>
            <person name="Shiraishi A."/>
            <person name="Nakayama K."/>
            <person name="Satake H."/>
        </authorList>
    </citation>
    <scope>NUCLEOTIDE SEQUENCE</scope>
</reference>
<keyword evidence="2" id="KW-0695">RNA-directed DNA polymerase</keyword>
<feature type="domain" description="Reverse transcriptase zinc-binding" evidence="1">
    <location>
        <begin position="80"/>
        <end position="147"/>
    </location>
</feature>
<name>A0ABQ4YB71_9ASTR</name>
<dbReference type="Pfam" id="PF13966">
    <property type="entry name" value="zf-RVT"/>
    <property type="match status" value="1"/>
</dbReference>
<reference evidence="2" key="2">
    <citation type="submission" date="2022-01" db="EMBL/GenBank/DDBJ databases">
        <authorList>
            <person name="Yamashiro T."/>
            <person name="Shiraishi A."/>
            <person name="Satake H."/>
            <person name="Nakayama K."/>
        </authorList>
    </citation>
    <scope>NUCLEOTIDE SEQUENCE</scope>
</reference>
<gene>
    <name evidence="2" type="ORF">Tco_0707219</name>
</gene>
<protein>
    <submittedName>
        <fullName evidence="2">RNA-directed DNA polymerase, eukaryota</fullName>
    </submittedName>
</protein>
<dbReference type="SUPFAM" id="SSF56112">
    <property type="entry name" value="Protein kinase-like (PK-like)"/>
    <property type="match status" value="1"/>
</dbReference>
<keyword evidence="2" id="KW-0548">Nucleotidyltransferase</keyword>
<accession>A0ABQ4YB71</accession>
<dbReference type="GO" id="GO:0003964">
    <property type="term" value="F:RNA-directed DNA polymerase activity"/>
    <property type="evidence" value="ECO:0007669"/>
    <property type="project" value="UniProtKB-KW"/>
</dbReference>
<keyword evidence="2" id="KW-0808">Transferase</keyword>
<dbReference type="InterPro" id="IPR011009">
    <property type="entry name" value="Kinase-like_dom_sf"/>
</dbReference>
<evidence type="ECO:0000313" key="2">
    <source>
        <dbReference type="EMBL" id="GJS74378.1"/>
    </source>
</evidence>
<comment type="caution">
    <text evidence="2">The sequence shown here is derived from an EMBL/GenBank/DDBJ whole genome shotgun (WGS) entry which is preliminary data.</text>
</comment>
<dbReference type="Proteomes" id="UP001151760">
    <property type="component" value="Unassembled WGS sequence"/>
</dbReference>
<evidence type="ECO:0000259" key="1">
    <source>
        <dbReference type="Pfam" id="PF13966"/>
    </source>
</evidence>